<evidence type="ECO:0000256" key="1">
    <source>
        <dbReference type="SAM" id="MobiDB-lite"/>
    </source>
</evidence>
<evidence type="ECO:0000313" key="2">
    <source>
        <dbReference type="EMBL" id="KAF0914284.1"/>
    </source>
</evidence>
<proteinExistence type="predicted"/>
<comment type="caution">
    <text evidence="2">The sequence shown here is derived from an EMBL/GenBank/DDBJ whole genome shotgun (WGS) entry which is preliminary data.</text>
</comment>
<gene>
    <name evidence="2" type="ORF">E2562_027843</name>
</gene>
<feature type="compositionally biased region" description="Acidic residues" evidence="1">
    <location>
        <begin position="82"/>
        <end position="97"/>
    </location>
</feature>
<reference evidence="2 3" key="1">
    <citation type="submission" date="2019-11" db="EMBL/GenBank/DDBJ databases">
        <title>Whole genome sequence of Oryza granulata.</title>
        <authorList>
            <person name="Li W."/>
        </authorList>
    </citation>
    <scope>NUCLEOTIDE SEQUENCE [LARGE SCALE GENOMIC DNA]</scope>
    <source>
        <strain evidence="3">cv. Menghai</strain>
        <tissue evidence="2">Leaf</tissue>
    </source>
</reference>
<sequence>MEETGQQACEVELSLESVLGGEINEERKDREVINKDGTVKEKISRVASIEEAVTTPTRSSPRLANTEEERIRHLQNAKLEGDDGMGEESVLEEEDDLNNVVYTNM</sequence>
<feature type="region of interest" description="Disordered" evidence="1">
    <location>
        <begin position="77"/>
        <end position="105"/>
    </location>
</feature>
<keyword evidence="3" id="KW-1185">Reference proteome</keyword>
<protein>
    <submittedName>
        <fullName evidence="2">Uncharacterized protein</fullName>
    </submittedName>
</protein>
<organism evidence="2 3">
    <name type="scientific">Oryza meyeriana var. granulata</name>
    <dbReference type="NCBI Taxonomy" id="110450"/>
    <lineage>
        <taxon>Eukaryota</taxon>
        <taxon>Viridiplantae</taxon>
        <taxon>Streptophyta</taxon>
        <taxon>Embryophyta</taxon>
        <taxon>Tracheophyta</taxon>
        <taxon>Spermatophyta</taxon>
        <taxon>Magnoliopsida</taxon>
        <taxon>Liliopsida</taxon>
        <taxon>Poales</taxon>
        <taxon>Poaceae</taxon>
        <taxon>BOP clade</taxon>
        <taxon>Oryzoideae</taxon>
        <taxon>Oryzeae</taxon>
        <taxon>Oryzinae</taxon>
        <taxon>Oryza</taxon>
        <taxon>Oryza meyeriana</taxon>
    </lineage>
</organism>
<dbReference type="EMBL" id="SPHZ02000006">
    <property type="protein sequence ID" value="KAF0914284.1"/>
    <property type="molecule type" value="Genomic_DNA"/>
</dbReference>
<accession>A0A6G1DQC4</accession>
<dbReference type="AlphaFoldDB" id="A0A6G1DQC4"/>
<dbReference type="Proteomes" id="UP000479710">
    <property type="component" value="Unassembled WGS sequence"/>
</dbReference>
<name>A0A6G1DQC4_9ORYZ</name>
<evidence type="ECO:0000313" key="3">
    <source>
        <dbReference type="Proteomes" id="UP000479710"/>
    </source>
</evidence>